<name>A0A344THZ8_9BACT</name>
<proteinExistence type="predicted"/>
<reference evidence="1 2" key="1">
    <citation type="submission" date="2018-07" db="EMBL/GenBank/DDBJ databases">
        <title>Genome sequencing of Runella.</title>
        <authorList>
            <person name="Baek M.-G."/>
            <person name="Yi H."/>
        </authorList>
    </citation>
    <scope>NUCLEOTIDE SEQUENCE [LARGE SCALE GENOMIC DNA]</scope>
    <source>
        <strain evidence="1 2">HYN0085</strain>
    </source>
</reference>
<evidence type="ECO:0000313" key="1">
    <source>
        <dbReference type="EMBL" id="AXE18269.1"/>
    </source>
</evidence>
<protein>
    <submittedName>
        <fullName evidence="1">Uncharacterized protein</fullName>
    </submittedName>
</protein>
<organism evidence="1 2">
    <name type="scientific">Runella rosea</name>
    <dbReference type="NCBI Taxonomy" id="2259595"/>
    <lineage>
        <taxon>Bacteria</taxon>
        <taxon>Pseudomonadati</taxon>
        <taxon>Bacteroidota</taxon>
        <taxon>Cytophagia</taxon>
        <taxon>Cytophagales</taxon>
        <taxon>Spirosomataceae</taxon>
        <taxon>Runella</taxon>
    </lineage>
</organism>
<keyword evidence="2" id="KW-1185">Reference proteome</keyword>
<dbReference type="KEGG" id="run:DR864_11195"/>
<dbReference type="EMBL" id="CP030850">
    <property type="protein sequence ID" value="AXE18269.1"/>
    <property type="molecule type" value="Genomic_DNA"/>
</dbReference>
<gene>
    <name evidence="1" type="ORF">DR864_11195</name>
</gene>
<dbReference type="Proteomes" id="UP000251993">
    <property type="component" value="Chromosome"/>
</dbReference>
<dbReference type="AlphaFoldDB" id="A0A344THZ8"/>
<sequence length="75" mass="9042">MFFQNTVKQLFFPNHIFVTYLTVHCVSEHFRSALKIRHPNQWQSYSNGVMKPYNLLFAASRKVIDLYFLVIFERL</sequence>
<evidence type="ECO:0000313" key="2">
    <source>
        <dbReference type="Proteomes" id="UP000251993"/>
    </source>
</evidence>
<accession>A0A344THZ8</accession>